<dbReference type="RefSeq" id="WP_267980985.1">
    <property type="nucleotide sequence ID" value="NZ_JAPQKF010000004.1"/>
</dbReference>
<dbReference type="Proteomes" id="UP001168524">
    <property type="component" value="Unassembled WGS sequence"/>
</dbReference>
<dbReference type="InterPro" id="IPR000847">
    <property type="entry name" value="LysR_HTH_N"/>
</dbReference>
<keyword evidence="7" id="KW-1185">Reference proteome</keyword>
<dbReference type="Pfam" id="PF00126">
    <property type="entry name" value="HTH_1"/>
    <property type="match status" value="1"/>
</dbReference>
<evidence type="ECO:0000259" key="5">
    <source>
        <dbReference type="PROSITE" id="PS50931"/>
    </source>
</evidence>
<dbReference type="PROSITE" id="PS50931">
    <property type="entry name" value="HTH_LYSR"/>
    <property type="match status" value="1"/>
</dbReference>
<keyword evidence="4" id="KW-0804">Transcription</keyword>
<evidence type="ECO:0000256" key="2">
    <source>
        <dbReference type="ARBA" id="ARBA00023015"/>
    </source>
</evidence>
<evidence type="ECO:0000313" key="6">
    <source>
        <dbReference type="EMBL" id="MDN0014743.1"/>
    </source>
</evidence>
<proteinExistence type="inferred from homology"/>
<dbReference type="SUPFAM" id="SSF53850">
    <property type="entry name" value="Periplasmic binding protein-like II"/>
    <property type="match status" value="1"/>
</dbReference>
<evidence type="ECO:0000256" key="3">
    <source>
        <dbReference type="ARBA" id="ARBA00023125"/>
    </source>
</evidence>
<comment type="similarity">
    <text evidence="1">Belongs to the LysR transcriptional regulatory family.</text>
</comment>
<dbReference type="InterPro" id="IPR036390">
    <property type="entry name" value="WH_DNA-bd_sf"/>
</dbReference>
<evidence type="ECO:0000256" key="4">
    <source>
        <dbReference type="ARBA" id="ARBA00023163"/>
    </source>
</evidence>
<gene>
    <name evidence="6" type="ORF">QTA56_10940</name>
</gene>
<accession>A0ABT7WPX9</accession>
<dbReference type="InterPro" id="IPR036388">
    <property type="entry name" value="WH-like_DNA-bd_sf"/>
</dbReference>
<dbReference type="InterPro" id="IPR005119">
    <property type="entry name" value="LysR_subst-bd"/>
</dbReference>
<sequence length="304" mass="33939">MRGTEFAELSAFAAVAEQGNFAKAAIQLGIVPSTLSQTIRNLEERLGVRLLYRTTRSVSLTEAGERLLARITPAFSELNSAVESINDFRNTPIGTLRLSVSSVPAQMILAPLLKKFLAAYPAIQVEVVVDNSDSDIVSGRFDAGIRYGLRIEKDMLRVVASPESRIMVLASPEYLKIHTAPQTPQDLQQHNCIQLRKADQNLVAWHFEKDQQQLEIAVAGSLIVNDVDLLMKAICEGIGLGYMVESYVAEDIQQGRLVPLLTDWSPQTHSYYLYYANRHQLPVPLKVFIQFMREHLNPHHAISS</sequence>
<dbReference type="Gene3D" id="1.10.10.10">
    <property type="entry name" value="Winged helix-like DNA-binding domain superfamily/Winged helix DNA-binding domain"/>
    <property type="match status" value="1"/>
</dbReference>
<keyword evidence="3" id="KW-0238">DNA-binding</keyword>
<evidence type="ECO:0000313" key="7">
    <source>
        <dbReference type="Proteomes" id="UP001168524"/>
    </source>
</evidence>
<comment type="caution">
    <text evidence="6">The sequence shown here is derived from an EMBL/GenBank/DDBJ whole genome shotgun (WGS) entry which is preliminary data.</text>
</comment>
<reference evidence="6" key="1">
    <citation type="submission" date="2023-06" db="EMBL/GenBank/DDBJ databases">
        <title>Two novel species of Acinetobacter isolated from motorbike repairing workshop in Vietnam.</title>
        <authorList>
            <person name="Le N.T.T."/>
        </authorList>
    </citation>
    <scope>NUCLEOTIDE SEQUENCE</scope>
    <source>
        <strain evidence="6">VNH17</strain>
    </source>
</reference>
<dbReference type="EMBL" id="JAUDZE010000004">
    <property type="protein sequence ID" value="MDN0014743.1"/>
    <property type="molecule type" value="Genomic_DNA"/>
</dbReference>
<dbReference type="Pfam" id="PF03466">
    <property type="entry name" value="LysR_substrate"/>
    <property type="match status" value="1"/>
</dbReference>
<name>A0ABT7WPX9_9GAMM</name>
<organism evidence="6 7">
    <name type="scientific">Acinetobacter thutiue</name>
    <dbReference type="NCBI Taxonomy" id="2998078"/>
    <lineage>
        <taxon>Bacteria</taxon>
        <taxon>Pseudomonadati</taxon>
        <taxon>Pseudomonadota</taxon>
        <taxon>Gammaproteobacteria</taxon>
        <taxon>Moraxellales</taxon>
        <taxon>Moraxellaceae</taxon>
        <taxon>Acinetobacter</taxon>
    </lineage>
</organism>
<dbReference type="CDD" id="cd08474">
    <property type="entry name" value="PBP2_CrgA_like_5"/>
    <property type="match status" value="1"/>
</dbReference>
<dbReference type="PANTHER" id="PTHR30537:SF1">
    <property type="entry name" value="HTH-TYPE TRANSCRIPTIONAL REGULATOR PGRR"/>
    <property type="match status" value="1"/>
</dbReference>
<evidence type="ECO:0000256" key="1">
    <source>
        <dbReference type="ARBA" id="ARBA00009437"/>
    </source>
</evidence>
<keyword evidence="2" id="KW-0805">Transcription regulation</keyword>
<dbReference type="SUPFAM" id="SSF46785">
    <property type="entry name" value="Winged helix' DNA-binding domain"/>
    <property type="match status" value="1"/>
</dbReference>
<protein>
    <submittedName>
        <fullName evidence="6">LysR family transcriptional regulator</fullName>
    </submittedName>
</protein>
<dbReference type="InterPro" id="IPR058163">
    <property type="entry name" value="LysR-type_TF_proteobact-type"/>
</dbReference>
<dbReference type="Gene3D" id="3.40.190.290">
    <property type="match status" value="1"/>
</dbReference>
<dbReference type="PANTHER" id="PTHR30537">
    <property type="entry name" value="HTH-TYPE TRANSCRIPTIONAL REGULATOR"/>
    <property type="match status" value="1"/>
</dbReference>
<feature type="domain" description="HTH lysR-type" evidence="5">
    <location>
        <begin position="4"/>
        <end position="61"/>
    </location>
</feature>